<dbReference type="Pfam" id="PF02493">
    <property type="entry name" value="MORN"/>
    <property type="match status" value="3"/>
</dbReference>
<accession>A0A8T1R8A2</accession>
<dbReference type="SMART" id="SM00330">
    <property type="entry name" value="PIPKc"/>
    <property type="match status" value="1"/>
</dbReference>
<keyword evidence="3" id="KW-0547">Nucleotide-binding</keyword>
<evidence type="ECO:0000256" key="1">
    <source>
        <dbReference type="ARBA" id="ARBA00012172"/>
    </source>
</evidence>
<dbReference type="PANTHER" id="PTHR23086">
    <property type="entry name" value="PHOSPHATIDYLINOSITOL-4-PHOSPHATE 5-KINASE"/>
    <property type="match status" value="1"/>
</dbReference>
<dbReference type="PANTHER" id="PTHR23086:SF114">
    <property type="entry name" value="PHOSPHATIDYLINOSITOL 4-PHOSPHATE 5-KINASE 3"/>
    <property type="match status" value="1"/>
</dbReference>
<dbReference type="GO" id="GO:0005886">
    <property type="term" value="C:plasma membrane"/>
    <property type="evidence" value="ECO:0007669"/>
    <property type="project" value="TreeGrafter"/>
</dbReference>
<protein>
    <recommendedName>
        <fullName evidence="1">1-phosphatidylinositol-4-phosphate 5-kinase</fullName>
        <ecNumber evidence="1">2.7.1.68</ecNumber>
    </recommendedName>
</protein>
<name>A0A8T1R8A2_CARIL</name>
<evidence type="ECO:0000256" key="4">
    <source>
        <dbReference type="SAM" id="MobiDB-lite"/>
    </source>
</evidence>
<dbReference type="PROSITE" id="PS51455">
    <property type="entry name" value="PIPK"/>
    <property type="match status" value="1"/>
</dbReference>
<dbReference type="EC" id="2.7.1.68" evidence="1"/>
<keyword evidence="7" id="KW-1185">Reference proteome</keyword>
<keyword evidence="3" id="KW-0067">ATP-binding</keyword>
<dbReference type="InterPro" id="IPR002498">
    <property type="entry name" value="PInositol-4-P-4/5-kinase_core"/>
</dbReference>
<dbReference type="Pfam" id="PF01504">
    <property type="entry name" value="PIP5K"/>
    <property type="match status" value="2"/>
</dbReference>
<evidence type="ECO:0000256" key="3">
    <source>
        <dbReference type="PROSITE-ProRule" id="PRU00781"/>
    </source>
</evidence>
<dbReference type="InterPro" id="IPR003409">
    <property type="entry name" value="MORN"/>
</dbReference>
<reference evidence="6" key="1">
    <citation type="submission" date="2020-12" db="EMBL/GenBank/DDBJ databases">
        <title>WGS assembly of Carya illinoinensis cv. Pawnee.</title>
        <authorList>
            <person name="Platts A."/>
            <person name="Shu S."/>
            <person name="Wright S."/>
            <person name="Barry K."/>
            <person name="Edger P."/>
            <person name="Pires J.C."/>
            <person name="Schmutz J."/>
        </authorList>
    </citation>
    <scope>NUCLEOTIDE SEQUENCE</scope>
    <source>
        <tissue evidence="6">Leaf</tissue>
    </source>
</reference>
<evidence type="ECO:0000256" key="2">
    <source>
        <dbReference type="ARBA" id="ARBA00022737"/>
    </source>
</evidence>
<dbReference type="Proteomes" id="UP000811609">
    <property type="component" value="Chromosome 3"/>
</dbReference>
<dbReference type="InterPro" id="IPR023610">
    <property type="entry name" value="PInositol-4/5-P-5/4-kinase"/>
</dbReference>
<dbReference type="SMART" id="SM00698">
    <property type="entry name" value="MORN"/>
    <property type="match status" value="4"/>
</dbReference>
<dbReference type="AlphaFoldDB" id="A0A8T1R8A2"/>
<dbReference type="EMBL" id="CM031811">
    <property type="protein sequence ID" value="KAG6662613.1"/>
    <property type="molecule type" value="Genomic_DNA"/>
</dbReference>
<evidence type="ECO:0000259" key="5">
    <source>
        <dbReference type="PROSITE" id="PS51455"/>
    </source>
</evidence>
<keyword evidence="2" id="KW-0677">Repeat</keyword>
<proteinExistence type="predicted"/>
<organism evidence="6 7">
    <name type="scientific">Carya illinoinensis</name>
    <name type="common">Pecan</name>
    <dbReference type="NCBI Taxonomy" id="32201"/>
    <lineage>
        <taxon>Eukaryota</taxon>
        <taxon>Viridiplantae</taxon>
        <taxon>Streptophyta</taxon>
        <taxon>Embryophyta</taxon>
        <taxon>Tracheophyta</taxon>
        <taxon>Spermatophyta</taxon>
        <taxon>Magnoliopsida</taxon>
        <taxon>eudicotyledons</taxon>
        <taxon>Gunneridae</taxon>
        <taxon>Pentapetalae</taxon>
        <taxon>rosids</taxon>
        <taxon>fabids</taxon>
        <taxon>Fagales</taxon>
        <taxon>Juglandaceae</taxon>
        <taxon>Carya</taxon>
    </lineage>
</organism>
<dbReference type="GO" id="GO:0016308">
    <property type="term" value="F:1-phosphatidylinositol-4-phosphate 5-kinase activity"/>
    <property type="evidence" value="ECO:0007669"/>
    <property type="project" value="UniProtKB-EC"/>
</dbReference>
<keyword evidence="3" id="KW-0418">Kinase</keyword>
<comment type="caution">
    <text evidence="6">The sequence shown here is derived from an EMBL/GenBank/DDBJ whole genome shotgun (WGS) entry which is preliminary data.</text>
</comment>
<feature type="domain" description="PIPK" evidence="5">
    <location>
        <begin position="291"/>
        <end position="682"/>
    </location>
</feature>
<evidence type="ECO:0000313" key="6">
    <source>
        <dbReference type="EMBL" id="KAG6662613.1"/>
    </source>
</evidence>
<evidence type="ECO:0000313" key="7">
    <source>
        <dbReference type="Proteomes" id="UP000811609"/>
    </source>
</evidence>
<dbReference type="GO" id="GO:0046854">
    <property type="term" value="P:phosphatidylinositol phosphate biosynthetic process"/>
    <property type="evidence" value="ECO:0007669"/>
    <property type="project" value="TreeGrafter"/>
</dbReference>
<sequence>MQEILLGLSGQAINPDDSDNKKKNSEEEEEEKEMELVVAQPCVVVGRMRSPVESKRMTPTAMATATIVEKVLLKGDLYMGTLLENAPHKTSKYLWSDDCMYKWEWKKCKASDKGNRMEGYYTFIGIDMDTYKGSWVANRKHDFGEKRYANGDHGEWRYVWSNGNEYAGQWKNEVISSKGVLIWANGHKYQGYLENEVPKGRGVFIWADGSINAETWEVVDGCGKCGFRFRRNVNFRQICIWELDGEAGDIICDIVDIVEASMFFKDDKGCSYEGCVEQMPKSPCLLVDGEIKKPGQMISKGHKNYDLVPNLQLGIRYFLQELKLGDFDPREKFWTRFPLEGSKCTPPYQSVDFRWKDYCPVVFRHLRELFAINLADYMLAMCGNDALRELSSSGKSISLFYLTQDDRFMIKTIKKFEVKHVYQYKNSLITTFFGIHSVKPTHFIVMGNLFYLEYRIHKGSQLCANLCSIVICLKVDLMSLFVLRKIDKDYEFLQSGRIMDYDKIYYFVLSSFFATSMLCKLVGEHLELKNSCEDIIRDTLLLPAYWSSSIEVLVMFINQMIKPCIQQIYLYENSYMWPLRCISFIAMHVPHFNFSSYGPRAQVQQEETASMLEGPLIRLGANMPTRAKQGGGEIFDVILFFGIIDILQDYDISKKLEHAYKSLQVDSISISAIDSKLYLKRF</sequence>
<keyword evidence="3" id="KW-0808">Transferase</keyword>
<feature type="region of interest" description="Disordered" evidence="4">
    <location>
        <begin position="1"/>
        <end position="33"/>
    </location>
</feature>
<gene>
    <name evidence="6" type="ORF">CIPAW_03G254500</name>
</gene>
<dbReference type="GO" id="GO:0005524">
    <property type="term" value="F:ATP binding"/>
    <property type="evidence" value="ECO:0007669"/>
    <property type="project" value="UniProtKB-UniRule"/>
</dbReference>